<reference evidence="1" key="1">
    <citation type="submission" date="2022-05" db="EMBL/GenBank/DDBJ databases">
        <title>Sphingomonas sp. strain RMG20 Genome sequencing and assembly.</title>
        <authorList>
            <person name="Kim I."/>
        </authorList>
    </citation>
    <scope>NUCLEOTIDE SEQUENCE</scope>
    <source>
        <strain evidence="1">RMG20</strain>
    </source>
</reference>
<accession>A0ABY4TR69</accession>
<name>A0ABY4TR69_9SPHN</name>
<evidence type="ECO:0000313" key="1">
    <source>
        <dbReference type="EMBL" id="URW74439.1"/>
    </source>
</evidence>
<dbReference type="Proteomes" id="UP001055580">
    <property type="component" value="Chromosome"/>
</dbReference>
<dbReference type="Gene3D" id="2.60.120.260">
    <property type="entry name" value="Galactose-binding domain-like"/>
    <property type="match status" value="1"/>
</dbReference>
<organism evidence="1 2">
    <name type="scientific">Sphingomonas donggukensis</name>
    <dbReference type="NCBI Taxonomy" id="2949093"/>
    <lineage>
        <taxon>Bacteria</taxon>
        <taxon>Pseudomonadati</taxon>
        <taxon>Pseudomonadota</taxon>
        <taxon>Alphaproteobacteria</taxon>
        <taxon>Sphingomonadales</taxon>
        <taxon>Sphingomonadaceae</taxon>
        <taxon>Sphingomonas</taxon>
    </lineage>
</organism>
<evidence type="ECO:0008006" key="3">
    <source>
        <dbReference type="Google" id="ProtNLM"/>
    </source>
</evidence>
<dbReference type="RefSeq" id="WP_250748491.1">
    <property type="nucleotide sequence ID" value="NZ_CP098401.1"/>
</dbReference>
<keyword evidence="2" id="KW-1185">Reference proteome</keyword>
<evidence type="ECO:0000313" key="2">
    <source>
        <dbReference type="Proteomes" id="UP001055580"/>
    </source>
</evidence>
<protein>
    <recommendedName>
        <fullName evidence="3">CBM-cenC domain-containing protein</fullName>
    </recommendedName>
</protein>
<proteinExistence type="predicted"/>
<sequence length="411" mass="43855">MTNVTLPTGARGARVAALAVAAVIGVCGLRSALSFAALKANPELAYTVDSGNAEAVAGLAYQRMLEAKGPDDAVATRKLATEALEISPYAPQALRNIGFVVARMEGEPKAEPILVAAGRTSLRDFLTHLWLFDKYYRDDQTAKSIGEADIVLSQQPDRWDGVFPMLIGLLDDPATKAPLAEVLVRRPYWRPTFLERLGLDKTNAAGKYDLLAELKRRGQPASSAELRTYFLVSPESTPAPVLRARWVSLLTNPSLAQTLLLDGSFDGVDAPPPYVWTFTPSGDTYAERQQREDGRGSALYASFNGQGNATFAVQSLALRSGRYRLSGQALAEDATVAGQFSWIVQCGIAGGREIGRLALAPGSGWTRYSGVVDVPADCAGQTLALTATGVENGHTATLWVDDVSIARAPGS</sequence>
<dbReference type="EMBL" id="CP098401">
    <property type="protein sequence ID" value="URW74439.1"/>
    <property type="molecule type" value="Genomic_DNA"/>
</dbReference>
<gene>
    <name evidence="1" type="ORF">M9980_07535</name>
</gene>